<dbReference type="GeneID" id="102564510"/>
<comment type="caution">
    <text evidence="5">The sequence shown here is derived from an EMBL/GenBank/DDBJ whole genome shotgun (WGS) entry which is preliminary data.</text>
</comment>
<gene>
    <name evidence="5" type="primary">CCDC63</name>
    <name evidence="5" type="ORF">Y1Q_0018741</name>
</gene>
<dbReference type="Pfam" id="PF21773">
    <property type="entry name" value="ODAD1_CC"/>
    <property type="match status" value="1"/>
</dbReference>
<dbReference type="AlphaFoldDB" id="A0A151NSE3"/>
<dbReference type="RefSeq" id="XP_006267702.2">
    <property type="nucleotide sequence ID" value="XM_006267640.4"/>
</dbReference>
<evidence type="ECO:0000313" key="5">
    <source>
        <dbReference type="EMBL" id="KYO39704.1"/>
    </source>
</evidence>
<evidence type="ECO:0000313" key="6">
    <source>
        <dbReference type="Proteomes" id="UP000050525"/>
    </source>
</evidence>
<dbReference type="PANTHER" id="PTHR21694:SF18">
    <property type="entry name" value="COILED-COIL DOMAIN-CONTAINING PROTEIN 63"/>
    <property type="match status" value="1"/>
</dbReference>
<dbReference type="GO" id="GO:0003341">
    <property type="term" value="P:cilium movement"/>
    <property type="evidence" value="ECO:0007669"/>
    <property type="project" value="TreeGrafter"/>
</dbReference>
<dbReference type="OrthoDB" id="6766775at2759"/>
<dbReference type="STRING" id="8496.A0A151NSE3"/>
<feature type="coiled-coil region" evidence="2">
    <location>
        <begin position="111"/>
        <end position="217"/>
    </location>
</feature>
<dbReference type="eggNOG" id="ENOG502QSIU">
    <property type="taxonomic scope" value="Eukaryota"/>
</dbReference>
<feature type="compositionally biased region" description="Polar residues" evidence="3">
    <location>
        <begin position="531"/>
        <end position="543"/>
    </location>
</feature>
<feature type="coiled-coil region" evidence="2">
    <location>
        <begin position="341"/>
        <end position="400"/>
    </location>
</feature>
<evidence type="ECO:0000256" key="1">
    <source>
        <dbReference type="ARBA" id="ARBA00023054"/>
    </source>
</evidence>
<feature type="domain" description="ODAD1 central coiled coil region" evidence="4">
    <location>
        <begin position="152"/>
        <end position="435"/>
    </location>
</feature>
<dbReference type="KEGG" id="amj:102564510"/>
<accession>A0A151NSE3</accession>
<name>A0A151NSE3_ALLMI</name>
<dbReference type="GO" id="GO:0036158">
    <property type="term" value="P:outer dynein arm assembly"/>
    <property type="evidence" value="ECO:0007669"/>
    <property type="project" value="TreeGrafter"/>
</dbReference>
<reference evidence="5 6" key="1">
    <citation type="journal article" date="2012" name="Genome Biol.">
        <title>Sequencing three crocodilian genomes to illuminate the evolution of archosaurs and amniotes.</title>
        <authorList>
            <person name="St John J.A."/>
            <person name="Braun E.L."/>
            <person name="Isberg S.R."/>
            <person name="Miles L.G."/>
            <person name="Chong A.Y."/>
            <person name="Gongora J."/>
            <person name="Dalzell P."/>
            <person name="Moran C."/>
            <person name="Bed'hom B."/>
            <person name="Abzhanov A."/>
            <person name="Burgess S.C."/>
            <person name="Cooksey A.M."/>
            <person name="Castoe T.A."/>
            <person name="Crawford N.G."/>
            <person name="Densmore L.D."/>
            <person name="Drew J.C."/>
            <person name="Edwards S.V."/>
            <person name="Faircloth B.C."/>
            <person name="Fujita M.K."/>
            <person name="Greenwold M.J."/>
            <person name="Hoffmann F.G."/>
            <person name="Howard J.M."/>
            <person name="Iguchi T."/>
            <person name="Janes D.E."/>
            <person name="Khan S.Y."/>
            <person name="Kohno S."/>
            <person name="de Koning A.J."/>
            <person name="Lance S.L."/>
            <person name="McCarthy F.M."/>
            <person name="McCormack J.E."/>
            <person name="Merchant M.E."/>
            <person name="Peterson D.G."/>
            <person name="Pollock D.D."/>
            <person name="Pourmand N."/>
            <person name="Raney B.J."/>
            <person name="Roessler K.A."/>
            <person name="Sanford J.R."/>
            <person name="Sawyer R.H."/>
            <person name="Schmidt C.J."/>
            <person name="Triplett E.W."/>
            <person name="Tuberville T.D."/>
            <person name="Venegas-Anaya M."/>
            <person name="Howard J.T."/>
            <person name="Jarvis E.D."/>
            <person name="Guillette L.J.Jr."/>
            <person name="Glenn T.C."/>
            <person name="Green R.E."/>
            <person name="Ray D.A."/>
        </authorList>
    </citation>
    <scope>NUCLEOTIDE SEQUENCE [LARGE SCALE GENOMIC DNA]</scope>
    <source>
        <strain evidence="5">KSC_2009_1</strain>
    </source>
</reference>
<dbReference type="CTD" id="160762"/>
<dbReference type="InterPro" id="IPR051876">
    <property type="entry name" value="ODA-DC/CCD"/>
</dbReference>
<dbReference type="GO" id="GO:0005930">
    <property type="term" value="C:axoneme"/>
    <property type="evidence" value="ECO:0007669"/>
    <property type="project" value="TreeGrafter"/>
</dbReference>
<protein>
    <submittedName>
        <fullName evidence="5">Coiled-coil domain-containing protein 63</fullName>
    </submittedName>
</protein>
<dbReference type="PANTHER" id="PTHR21694">
    <property type="entry name" value="COILED-COIL DOMAIN-CONTAINING PROTEIN 63"/>
    <property type="match status" value="1"/>
</dbReference>
<evidence type="ECO:0000256" key="2">
    <source>
        <dbReference type="SAM" id="Coils"/>
    </source>
</evidence>
<sequence>MKGSQRWKGSRSRSNLLDFTEKEKEKMAEDELRKLQQHFRIMVEKRKSFGVKVLQQMYHQEKQIHSLKQEHDEMALLLSLAKSPRNMMLDVRNCMELKYLLQTRDEYDSLIKATKALIAELDEKVMEMESKIEKQNLVVAKVKEANDSKELQKKIQRLETRLNHVTVHFGTVLTTNTKLREEIETLRVQKAVFDNNYIKLHKKFDQQKRMMENATEESSQAYDQRVEALARMSAMKDKRYKDTVQFNIEFRELERIFDHETKLKSFMVVKLVDRSDFEDQAKREEALKASKRAKKSKGESFESYEVSYIRLLQMTENGDIGQLVEEFIEKEEKNFAYFSYATELNNEMERLQKRIEDIQSEILHLKSQEKDAKATSHVSLKDLERKLKKTSEEADLYELTCKESGKVLDQLKSAVAFLFKQTNCDATKIKEQLGESDEITDLNLMQYFGVIEKKTNDLLLTEAFLRYKEFEGEQDSSPLLNPFLGGSSLLKSMDSNKMAPPPPPIEHVADILEDFDNPLDHDSIRDLILGNSETDQSRSSSLDKGQKRGASF</sequence>
<keyword evidence="1 2" id="KW-0175">Coiled coil</keyword>
<evidence type="ECO:0000259" key="4">
    <source>
        <dbReference type="Pfam" id="PF21773"/>
    </source>
</evidence>
<dbReference type="InterPro" id="IPR049258">
    <property type="entry name" value="ODAD1_CC"/>
</dbReference>
<proteinExistence type="predicted"/>
<keyword evidence="6" id="KW-1185">Reference proteome</keyword>
<dbReference type="Proteomes" id="UP000050525">
    <property type="component" value="Unassembled WGS sequence"/>
</dbReference>
<organism evidence="5 6">
    <name type="scientific">Alligator mississippiensis</name>
    <name type="common">American alligator</name>
    <dbReference type="NCBI Taxonomy" id="8496"/>
    <lineage>
        <taxon>Eukaryota</taxon>
        <taxon>Metazoa</taxon>
        <taxon>Chordata</taxon>
        <taxon>Craniata</taxon>
        <taxon>Vertebrata</taxon>
        <taxon>Euteleostomi</taxon>
        <taxon>Archelosauria</taxon>
        <taxon>Archosauria</taxon>
        <taxon>Crocodylia</taxon>
        <taxon>Alligatoridae</taxon>
        <taxon>Alligatorinae</taxon>
        <taxon>Alligator</taxon>
    </lineage>
</organism>
<dbReference type="EMBL" id="AKHW03002185">
    <property type="protein sequence ID" value="KYO39704.1"/>
    <property type="molecule type" value="Genomic_DNA"/>
</dbReference>
<feature type="region of interest" description="Disordered" evidence="3">
    <location>
        <begin position="530"/>
        <end position="552"/>
    </location>
</feature>
<evidence type="ECO:0000256" key="3">
    <source>
        <dbReference type="SAM" id="MobiDB-lite"/>
    </source>
</evidence>